<dbReference type="Proteomes" id="UP000245783">
    <property type="component" value="Unassembled WGS sequence"/>
</dbReference>
<dbReference type="RefSeq" id="XP_025369266.1">
    <property type="nucleotide sequence ID" value="XM_025510368.1"/>
</dbReference>
<gene>
    <name evidence="3" type="ORF">IE81DRAFT_142584</name>
</gene>
<evidence type="ECO:0000313" key="3">
    <source>
        <dbReference type="EMBL" id="PWN42106.1"/>
    </source>
</evidence>
<organism evidence="3 4">
    <name type="scientific">Ceraceosorus guamensis</name>
    <dbReference type="NCBI Taxonomy" id="1522189"/>
    <lineage>
        <taxon>Eukaryota</taxon>
        <taxon>Fungi</taxon>
        <taxon>Dikarya</taxon>
        <taxon>Basidiomycota</taxon>
        <taxon>Ustilaginomycotina</taxon>
        <taxon>Exobasidiomycetes</taxon>
        <taxon>Ceraceosorales</taxon>
        <taxon>Ceraceosoraceae</taxon>
        <taxon>Ceraceosorus</taxon>
    </lineage>
</organism>
<dbReference type="EMBL" id="KZ819383">
    <property type="protein sequence ID" value="PWN42106.1"/>
    <property type="molecule type" value="Genomic_DNA"/>
</dbReference>
<keyword evidence="2" id="KW-0472">Membrane</keyword>
<dbReference type="GeneID" id="37032238"/>
<protein>
    <submittedName>
        <fullName evidence="3">Uncharacterized protein</fullName>
    </submittedName>
</protein>
<accession>A0A316VWW1</accession>
<name>A0A316VWW1_9BASI</name>
<feature type="region of interest" description="Disordered" evidence="1">
    <location>
        <begin position="1"/>
        <end position="21"/>
    </location>
</feature>
<evidence type="ECO:0000256" key="1">
    <source>
        <dbReference type="SAM" id="MobiDB-lite"/>
    </source>
</evidence>
<keyword evidence="2" id="KW-1133">Transmembrane helix</keyword>
<feature type="transmembrane region" description="Helical" evidence="2">
    <location>
        <begin position="57"/>
        <end position="77"/>
    </location>
</feature>
<reference evidence="3 4" key="1">
    <citation type="journal article" date="2018" name="Mol. Biol. Evol.">
        <title>Broad Genomic Sampling Reveals a Smut Pathogenic Ancestry of the Fungal Clade Ustilaginomycotina.</title>
        <authorList>
            <person name="Kijpornyongpan T."/>
            <person name="Mondo S.J."/>
            <person name="Barry K."/>
            <person name="Sandor L."/>
            <person name="Lee J."/>
            <person name="Lipzen A."/>
            <person name="Pangilinan J."/>
            <person name="LaButti K."/>
            <person name="Hainaut M."/>
            <person name="Henrissat B."/>
            <person name="Grigoriev I.V."/>
            <person name="Spatafora J.W."/>
            <person name="Aime M.C."/>
        </authorList>
    </citation>
    <scope>NUCLEOTIDE SEQUENCE [LARGE SCALE GENOMIC DNA]</scope>
    <source>
        <strain evidence="3 4">MCA 4658</strain>
    </source>
</reference>
<dbReference type="InParanoid" id="A0A316VWW1"/>
<dbReference type="AlphaFoldDB" id="A0A316VWW1"/>
<sequence length="240" mass="27205">MPDKSLPAPSELPSHHFSSRRTALLASADHQRPFSDSTPLPKLCTPLRKSRIATMRVFCHSVALHFTCLLAVAVYLASARTHTRKARAPGGPEYHRVHLKLPRRERSRYLPKIRLRGHETKVRQVRRDSIVARSAAAGAVVLATRDLRITHADAINTALNGVPEDAREAHRAALHSAIRHAFLQDHSAQHFRLEGIHRDRQSAPRFFVRGVVWNDEMESMAHSVRKLILPNLNGLHHWPW</sequence>
<keyword evidence="4" id="KW-1185">Reference proteome</keyword>
<evidence type="ECO:0000256" key="2">
    <source>
        <dbReference type="SAM" id="Phobius"/>
    </source>
</evidence>
<evidence type="ECO:0000313" key="4">
    <source>
        <dbReference type="Proteomes" id="UP000245783"/>
    </source>
</evidence>
<keyword evidence="2" id="KW-0812">Transmembrane</keyword>
<proteinExistence type="predicted"/>